<feature type="compositionally biased region" description="Acidic residues" evidence="1">
    <location>
        <begin position="231"/>
        <end position="255"/>
    </location>
</feature>
<feature type="compositionally biased region" description="Basic and acidic residues" evidence="1">
    <location>
        <begin position="115"/>
        <end position="124"/>
    </location>
</feature>
<reference evidence="2" key="1">
    <citation type="journal article" date="2020" name="Stud. Mycol.">
        <title>101 Dothideomycetes genomes: a test case for predicting lifestyles and emergence of pathogens.</title>
        <authorList>
            <person name="Haridas S."/>
            <person name="Albert R."/>
            <person name="Binder M."/>
            <person name="Bloem J."/>
            <person name="Labutti K."/>
            <person name="Salamov A."/>
            <person name="Andreopoulos B."/>
            <person name="Baker S."/>
            <person name="Barry K."/>
            <person name="Bills G."/>
            <person name="Bluhm B."/>
            <person name="Cannon C."/>
            <person name="Castanera R."/>
            <person name="Culley D."/>
            <person name="Daum C."/>
            <person name="Ezra D."/>
            <person name="Gonzalez J."/>
            <person name="Henrissat B."/>
            <person name="Kuo A."/>
            <person name="Liang C."/>
            <person name="Lipzen A."/>
            <person name="Lutzoni F."/>
            <person name="Magnuson J."/>
            <person name="Mondo S."/>
            <person name="Nolan M."/>
            <person name="Ohm R."/>
            <person name="Pangilinan J."/>
            <person name="Park H.-J."/>
            <person name="Ramirez L."/>
            <person name="Alfaro M."/>
            <person name="Sun H."/>
            <person name="Tritt A."/>
            <person name="Yoshinaga Y."/>
            <person name="Zwiers L.-H."/>
            <person name="Turgeon B."/>
            <person name="Goodwin S."/>
            <person name="Spatafora J."/>
            <person name="Crous P."/>
            <person name="Grigoriev I."/>
        </authorList>
    </citation>
    <scope>NUCLEOTIDE SEQUENCE</scope>
    <source>
        <strain evidence="2">CBS 279.74</strain>
    </source>
</reference>
<proteinExistence type="predicted"/>
<evidence type="ECO:0000313" key="2">
    <source>
        <dbReference type="EMBL" id="KAF2709403.1"/>
    </source>
</evidence>
<feature type="region of interest" description="Disordered" evidence="1">
    <location>
        <begin position="226"/>
        <end position="286"/>
    </location>
</feature>
<dbReference type="AlphaFoldDB" id="A0A6G1K9V4"/>
<protein>
    <submittedName>
        <fullName evidence="2">Uncharacterized protein</fullName>
    </submittedName>
</protein>
<name>A0A6G1K9V4_9PLEO</name>
<feature type="region of interest" description="Disordered" evidence="1">
    <location>
        <begin position="95"/>
        <end position="132"/>
    </location>
</feature>
<evidence type="ECO:0000256" key="1">
    <source>
        <dbReference type="SAM" id="MobiDB-lite"/>
    </source>
</evidence>
<evidence type="ECO:0000313" key="3">
    <source>
        <dbReference type="Proteomes" id="UP000799428"/>
    </source>
</evidence>
<feature type="compositionally biased region" description="Basic and acidic residues" evidence="1">
    <location>
        <begin position="95"/>
        <end position="107"/>
    </location>
</feature>
<dbReference type="Proteomes" id="UP000799428">
    <property type="component" value="Unassembled WGS sequence"/>
</dbReference>
<dbReference type="EMBL" id="MU005770">
    <property type="protein sequence ID" value="KAF2709403.1"/>
    <property type="molecule type" value="Genomic_DNA"/>
</dbReference>
<accession>A0A6G1K9V4</accession>
<sequence>MASYTSDSPPRIPPLSIPQIRELFIHPVKLEQKKWMEPIWKANIKAQLWYYDIEFRSDARISTLEKTLREAEKAGKLLTGRPRILQYKRERPDLKKERLDLKKERPNSKKKRPGSKRESIKAQEENEETETDLWKQAMEEHRALVRAPRPTAPKGRYRYGILEKCRGSYIVRCRKITEEWPVSSVFTMDITGLNPCLDQAAVDFGVIEGTMLLAQSKDVLSRHAGVVNNDSETEDENQDGDEDESGDEDEDEDEGYGPSKSEKRKAPATEPRGGRGRSKKQPKLSVGTESRLYFGLKGRETGDGQIFFKAEKGHLDFDHRFTSFTGIASLPIIRGAFKIEGFKIDDTAKMRAEPWSNFSEKAWESECVSRWH</sequence>
<gene>
    <name evidence="2" type="ORF">K504DRAFT_467366</name>
</gene>
<organism evidence="2 3">
    <name type="scientific">Pleomassaria siparia CBS 279.74</name>
    <dbReference type="NCBI Taxonomy" id="1314801"/>
    <lineage>
        <taxon>Eukaryota</taxon>
        <taxon>Fungi</taxon>
        <taxon>Dikarya</taxon>
        <taxon>Ascomycota</taxon>
        <taxon>Pezizomycotina</taxon>
        <taxon>Dothideomycetes</taxon>
        <taxon>Pleosporomycetidae</taxon>
        <taxon>Pleosporales</taxon>
        <taxon>Pleomassariaceae</taxon>
        <taxon>Pleomassaria</taxon>
    </lineage>
</organism>
<keyword evidence="3" id="KW-1185">Reference proteome</keyword>
<dbReference type="OrthoDB" id="3799285at2759"/>